<feature type="signal peptide" evidence="2">
    <location>
        <begin position="1"/>
        <end position="24"/>
    </location>
</feature>
<dbReference type="PANTHER" id="PTHR40940:SF1">
    <property type="entry name" value="PROTEIN BATD"/>
    <property type="match status" value="1"/>
</dbReference>
<evidence type="ECO:0000313" key="5">
    <source>
        <dbReference type="Proteomes" id="UP000664303"/>
    </source>
</evidence>
<keyword evidence="5" id="KW-1185">Reference proteome</keyword>
<dbReference type="InterPro" id="IPR057699">
    <property type="entry name" value="DUF7939"/>
</dbReference>
<comment type="caution">
    <text evidence="4">The sequence shown here is derived from an EMBL/GenBank/DDBJ whole genome shotgun (WGS) entry which is preliminary data.</text>
</comment>
<evidence type="ECO:0000256" key="2">
    <source>
        <dbReference type="SAM" id="SignalP"/>
    </source>
</evidence>
<keyword evidence="1" id="KW-0472">Membrane</keyword>
<dbReference type="InterPro" id="IPR025738">
    <property type="entry name" value="BatD"/>
</dbReference>
<feature type="transmembrane region" description="Helical" evidence="1">
    <location>
        <begin position="414"/>
        <end position="435"/>
    </location>
</feature>
<reference evidence="4" key="1">
    <citation type="submission" date="2021-02" db="EMBL/GenBank/DDBJ databases">
        <title>PHA producing bacteria isolated from coastal sediment in Guangdong, Shenzhen.</title>
        <authorList>
            <person name="Zheng W."/>
            <person name="Yu S."/>
            <person name="Huang Y."/>
        </authorList>
    </citation>
    <scope>NUCLEOTIDE SEQUENCE</scope>
    <source>
        <strain evidence="4">TN14-10</strain>
    </source>
</reference>
<dbReference type="RefSeq" id="WP_206561434.1">
    <property type="nucleotide sequence ID" value="NZ_JAFKCZ010000011.1"/>
</dbReference>
<evidence type="ECO:0000259" key="3">
    <source>
        <dbReference type="Pfam" id="PF25607"/>
    </source>
</evidence>
<dbReference type="EMBL" id="JAFKCZ010000011">
    <property type="protein sequence ID" value="MBN7797988.1"/>
    <property type="molecule type" value="Genomic_DNA"/>
</dbReference>
<name>A0A939INC8_9GAMM</name>
<protein>
    <submittedName>
        <fullName evidence="4">Protein BatD</fullName>
    </submittedName>
</protein>
<dbReference type="PANTHER" id="PTHR40940">
    <property type="entry name" value="PROTEIN BATD-RELATED"/>
    <property type="match status" value="1"/>
</dbReference>
<evidence type="ECO:0000313" key="4">
    <source>
        <dbReference type="EMBL" id="MBN7797988.1"/>
    </source>
</evidence>
<gene>
    <name evidence="4" type="ORF">JYP50_15365</name>
</gene>
<evidence type="ECO:0000256" key="1">
    <source>
        <dbReference type="SAM" id="Phobius"/>
    </source>
</evidence>
<keyword evidence="1" id="KW-1133">Transmembrane helix</keyword>
<accession>A0A939INC8</accession>
<keyword evidence="2" id="KW-0732">Signal</keyword>
<dbReference type="Pfam" id="PF13584">
    <property type="entry name" value="BatD"/>
    <property type="match status" value="2"/>
</dbReference>
<sequence>MTRTGRTMVFAMALLTLFSAGARAALEASVDRRQIAMGDTLRLVIETTGDEELADIDLEPLKRDFDILQRSSASSVQIVNGQRSHTKQLVVDLSPLRQGALRIPPLASGGERSNAVTVEVGPPPELPGGDQQVLFEAEVDREAVYVQGQVLLTLRIQQAINLDARSVSELRLDNAFVKPLEQNSFQRTVDGRPWLVHEIRYAIFPESSGTLEIPPQTFSARESIARRSLFDRGNGRLVRRVTEPLRIEVLQQPAAYPDGATWLPATSLAIEEQWSTPPEQLRAGQSATRTIRVTGSGLQGAQLPPVLFPATPGLKYYPDQPQISESESSSGLVGQRVDSAALVPTSAGTYRIPEVRIPWWDTESGALREAVLPGREIQVAAAAPHSAPSPLPAPATTTANRDAVTATGTAVELWIWRGVALFSALGWLATLAWLWRQRQQQQRAPVEHERALPGEAAAYKTLLAACAADQATRARRALLDWGRALMPNEPDLTLDGFAAHCADARLRSAIDTLNRELYAGDTGHWRGDELAALARELRKPLRKRAAGESPALGLYPA</sequence>
<dbReference type="Pfam" id="PF25607">
    <property type="entry name" value="DUF7939"/>
    <property type="match status" value="1"/>
</dbReference>
<dbReference type="AlphaFoldDB" id="A0A939INC8"/>
<dbReference type="Proteomes" id="UP000664303">
    <property type="component" value="Unassembled WGS sequence"/>
</dbReference>
<proteinExistence type="predicted"/>
<organism evidence="4 5">
    <name type="scientific">Parahaliea mediterranea</name>
    <dbReference type="NCBI Taxonomy" id="651086"/>
    <lineage>
        <taxon>Bacteria</taxon>
        <taxon>Pseudomonadati</taxon>
        <taxon>Pseudomonadota</taxon>
        <taxon>Gammaproteobacteria</taxon>
        <taxon>Cellvibrionales</taxon>
        <taxon>Halieaceae</taxon>
        <taxon>Parahaliea</taxon>
    </lineage>
</organism>
<feature type="domain" description="DUF7939" evidence="3">
    <location>
        <begin position="455"/>
        <end position="539"/>
    </location>
</feature>
<keyword evidence="1" id="KW-0812">Transmembrane</keyword>
<feature type="chain" id="PRO_5037420242" evidence="2">
    <location>
        <begin position="25"/>
        <end position="557"/>
    </location>
</feature>